<name>A0AAX6M9U3_9PEZI</name>
<dbReference type="AlphaFoldDB" id="A0AAX6M9U3"/>
<accession>A0AAX6M9U3</accession>
<dbReference type="InterPro" id="IPR050966">
    <property type="entry name" value="Glutamyl_endopeptidase"/>
</dbReference>
<dbReference type="InterPro" id="IPR043504">
    <property type="entry name" value="Peptidase_S1_PA_chymotrypsin"/>
</dbReference>
<dbReference type="EMBL" id="JBANMG010000009">
    <property type="protein sequence ID" value="KAK6948972.1"/>
    <property type="molecule type" value="Genomic_DNA"/>
</dbReference>
<comment type="caution">
    <text evidence="2">The sequence shown here is derived from an EMBL/GenBank/DDBJ whole genome shotgun (WGS) entry which is preliminary data.</text>
</comment>
<keyword evidence="3" id="KW-1185">Reference proteome</keyword>
<dbReference type="PANTHER" id="PTHR15462:SF8">
    <property type="entry name" value="SERINE PROTEASE"/>
    <property type="match status" value="1"/>
</dbReference>
<gene>
    <name evidence="2" type="ORF">Daesc_009044</name>
</gene>
<protein>
    <recommendedName>
        <fullName evidence="4">Serine protease</fullName>
    </recommendedName>
</protein>
<reference evidence="2 3" key="1">
    <citation type="journal article" date="2024" name="Front Chem Biol">
        <title>Unveiling the potential of Daldinia eschscholtzii MFLUCC 19-0629 through bioactivity and bioinformatics studies for enhanced sustainable agriculture production.</title>
        <authorList>
            <person name="Brooks S."/>
            <person name="Weaver J.A."/>
            <person name="Klomchit A."/>
            <person name="Alharthi S.A."/>
            <person name="Onlamun T."/>
            <person name="Nurani R."/>
            <person name="Vong T.K."/>
            <person name="Alberti F."/>
            <person name="Greco C."/>
        </authorList>
    </citation>
    <scope>NUCLEOTIDE SEQUENCE [LARGE SCALE GENOMIC DNA]</scope>
    <source>
        <strain evidence="2">MFLUCC 19-0629</strain>
    </source>
</reference>
<dbReference type="SUPFAM" id="SSF50494">
    <property type="entry name" value="Trypsin-like serine proteases"/>
    <property type="match status" value="1"/>
</dbReference>
<evidence type="ECO:0000313" key="2">
    <source>
        <dbReference type="EMBL" id="KAK6948972.1"/>
    </source>
</evidence>
<sequence>MAPSSYVGFAGIWSMDLGAAVPRAESSFSTETTAESIFDPDYRSLVDENDYKDGGKYRSIVKLQMRYEKQSPDDKNFAMGTGWLIRPDLLVTAGHNVYSWSGAGSEDKLGRAVHIKCYVGYHGRDSLKSPIVQCRLAKNIVTTAEWLIGKDNRHRDVAFIQVDRPFEGNLRVFSYKATPKIGDEMIGVVGYPADKSITDEDGREEKGALMYEQFNDIQYNLEDPKNKPPMLKYRISTFGGQSGAPVIRKNAKQVAIATHVYGGGDKNQASVIGKLGNDYDVLLNAFSQSYPSVGEYEGIKLVNPLPGTTGAAPANELSLFKQSLTIQPIKVTSIYSQTGAIPSGFPPSDGLHVNSVNGGAEAEGFIDNLKAIGRVVTGVGKVALPFVSPLLGPAGGPISAITGAVLGAVGNVCSESFMDGSGPPPSLNPTSASKGSTERAILAEASLQAVLKMDNHHPLTVRILGDMQKTYTVMAPNVKHIAPKLAPGLLNSAYRITVEKNYIQKNTGRRATLPARPLKIAIGNGAESAFASNDFIDGMLKPTKPLEGEESFFDGLGSLINTGLKYGKPLLREGAKLGFQLIDKALAESSFDAESAFESHDVQAAELVAKRAVMGEAALQAIMKLKTPELEQLALVTDAGDLHEESCFDFIKNAAQKIGAVVSDIAPSVIGTVLPIVVDAVTKKTGGSIGAGAKSSSSLPTPVVRKKKSVLNMINDGTLKVSALGPPDVIDALVRADQPARPSLRRVDSNQDKPVFQEL</sequence>
<dbReference type="InterPro" id="IPR009003">
    <property type="entry name" value="Peptidase_S1_PA"/>
</dbReference>
<proteinExistence type="predicted"/>
<keyword evidence="1" id="KW-0732">Signal</keyword>
<dbReference type="PANTHER" id="PTHR15462">
    <property type="entry name" value="SERINE PROTEASE"/>
    <property type="match status" value="1"/>
</dbReference>
<dbReference type="Gene3D" id="2.40.10.10">
    <property type="entry name" value="Trypsin-like serine proteases"/>
    <property type="match status" value="2"/>
</dbReference>
<evidence type="ECO:0000313" key="3">
    <source>
        <dbReference type="Proteomes" id="UP001369815"/>
    </source>
</evidence>
<organism evidence="2 3">
    <name type="scientific">Daldinia eschscholtzii</name>
    <dbReference type="NCBI Taxonomy" id="292717"/>
    <lineage>
        <taxon>Eukaryota</taxon>
        <taxon>Fungi</taxon>
        <taxon>Dikarya</taxon>
        <taxon>Ascomycota</taxon>
        <taxon>Pezizomycotina</taxon>
        <taxon>Sordariomycetes</taxon>
        <taxon>Xylariomycetidae</taxon>
        <taxon>Xylariales</taxon>
        <taxon>Hypoxylaceae</taxon>
        <taxon>Daldinia</taxon>
    </lineage>
</organism>
<dbReference type="Proteomes" id="UP001369815">
    <property type="component" value="Unassembled WGS sequence"/>
</dbReference>
<dbReference type="Pfam" id="PF13365">
    <property type="entry name" value="Trypsin_2"/>
    <property type="match status" value="1"/>
</dbReference>
<evidence type="ECO:0008006" key="4">
    <source>
        <dbReference type="Google" id="ProtNLM"/>
    </source>
</evidence>
<evidence type="ECO:0000256" key="1">
    <source>
        <dbReference type="ARBA" id="ARBA00022729"/>
    </source>
</evidence>